<name>A0ABV8G3B8_9ACTN</name>
<evidence type="ECO:0000313" key="2">
    <source>
        <dbReference type="EMBL" id="MFC4008506.1"/>
    </source>
</evidence>
<comment type="caution">
    <text evidence="2">The sequence shown here is derived from an EMBL/GenBank/DDBJ whole genome shotgun (WGS) entry which is preliminary data.</text>
</comment>
<dbReference type="RefSeq" id="WP_379528566.1">
    <property type="nucleotide sequence ID" value="NZ_JBHSBI010000006.1"/>
</dbReference>
<dbReference type="EMBL" id="JBHSBI010000006">
    <property type="protein sequence ID" value="MFC4008506.1"/>
    <property type="molecule type" value="Genomic_DNA"/>
</dbReference>
<reference evidence="3" key="1">
    <citation type="journal article" date="2019" name="Int. J. Syst. Evol. Microbiol.">
        <title>The Global Catalogue of Microorganisms (GCM) 10K type strain sequencing project: providing services to taxonomists for standard genome sequencing and annotation.</title>
        <authorList>
            <consortium name="The Broad Institute Genomics Platform"/>
            <consortium name="The Broad Institute Genome Sequencing Center for Infectious Disease"/>
            <person name="Wu L."/>
            <person name="Ma J."/>
        </authorList>
    </citation>
    <scope>NUCLEOTIDE SEQUENCE [LARGE SCALE GENOMIC DNA]</scope>
    <source>
        <strain evidence="3">TBRC 1276</strain>
    </source>
</reference>
<sequence>MARPAAQIGLGQPAGGHERVLAGDSRSAEQLRGKCDELVK</sequence>
<feature type="region of interest" description="Disordered" evidence="1">
    <location>
        <begin position="1"/>
        <end position="40"/>
    </location>
</feature>
<organism evidence="2 3">
    <name type="scientific">Nonomuraea purpurea</name>
    <dbReference type="NCBI Taxonomy" id="1849276"/>
    <lineage>
        <taxon>Bacteria</taxon>
        <taxon>Bacillati</taxon>
        <taxon>Actinomycetota</taxon>
        <taxon>Actinomycetes</taxon>
        <taxon>Streptosporangiales</taxon>
        <taxon>Streptosporangiaceae</taxon>
        <taxon>Nonomuraea</taxon>
    </lineage>
</organism>
<dbReference type="Proteomes" id="UP001595851">
    <property type="component" value="Unassembled WGS sequence"/>
</dbReference>
<proteinExistence type="predicted"/>
<gene>
    <name evidence="2" type="ORF">ACFOY2_14845</name>
</gene>
<feature type="compositionally biased region" description="Basic and acidic residues" evidence="1">
    <location>
        <begin position="16"/>
        <end position="40"/>
    </location>
</feature>
<evidence type="ECO:0000313" key="3">
    <source>
        <dbReference type="Proteomes" id="UP001595851"/>
    </source>
</evidence>
<protein>
    <submittedName>
        <fullName evidence="2">Uncharacterized protein</fullName>
    </submittedName>
</protein>
<evidence type="ECO:0000256" key="1">
    <source>
        <dbReference type="SAM" id="MobiDB-lite"/>
    </source>
</evidence>
<keyword evidence="3" id="KW-1185">Reference proteome</keyword>
<accession>A0ABV8G3B8</accession>